<dbReference type="GO" id="GO:0015074">
    <property type="term" value="P:DNA integration"/>
    <property type="evidence" value="ECO:0007669"/>
    <property type="project" value="InterPro"/>
</dbReference>
<dbReference type="GO" id="GO:0003676">
    <property type="term" value="F:nucleic acid binding"/>
    <property type="evidence" value="ECO:0007669"/>
    <property type="project" value="InterPro"/>
</dbReference>
<dbReference type="PROSITE" id="PS50994">
    <property type="entry name" value="INTEGRASE"/>
    <property type="match status" value="1"/>
</dbReference>
<name>A0A9W6XYU6_9STRA</name>
<dbReference type="EMBL" id="BSXT01002331">
    <property type="protein sequence ID" value="GMF48396.1"/>
    <property type="molecule type" value="Genomic_DNA"/>
</dbReference>
<evidence type="ECO:0000259" key="2">
    <source>
        <dbReference type="PROSITE" id="PS50994"/>
    </source>
</evidence>
<feature type="region of interest" description="Disordered" evidence="1">
    <location>
        <begin position="48"/>
        <end position="76"/>
    </location>
</feature>
<accession>A0A9W6XYU6</accession>
<feature type="compositionally biased region" description="Polar residues" evidence="1">
    <location>
        <begin position="24"/>
        <end position="35"/>
    </location>
</feature>
<feature type="compositionally biased region" description="Acidic residues" evidence="1">
    <location>
        <begin position="62"/>
        <end position="71"/>
    </location>
</feature>
<dbReference type="PANTHER" id="PTHR37984">
    <property type="entry name" value="PROTEIN CBG26694"/>
    <property type="match status" value="1"/>
</dbReference>
<dbReference type="Proteomes" id="UP001165121">
    <property type="component" value="Unassembled WGS sequence"/>
</dbReference>
<comment type="caution">
    <text evidence="3">The sequence shown here is derived from an EMBL/GenBank/DDBJ whole genome shotgun (WGS) entry which is preliminary data.</text>
</comment>
<reference evidence="3" key="1">
    <citation type="submission" date="2023-04" db="EMBL/GenBank/DDBJ databases">
        <title>Phytophthora fragariaefolia NBRC 109709.</title>
        <authorList>
            <person name="Ichikawa N."/>
            <person name="Sato H."/>
            <person name="Tonouchi N."/>
        </authorList>
    </citation>
    <scope>NUCLEOTIDE SEQUENCE</scope>
    <source>
        <strain evidence="3">NBRC 109709</strain>
    </source>
</reference>
<dbReference type="InterPro" id="IPR001584">
    <property type="entry name" value="Integrase_cat-core"/>
</dbReference>
<dbReference type="AlphaFoldDB" id="A0A9W6XYU6"/>
<feature type="domain" description="Integrase catalytic" evidence="2">
    <location>
        <begin position="139"/>
        <end position="302"/>
    </location>
</feature>
<dbReference type="PANTHER" id="PTHR37984:SF5">
    <property type="entry name" value="PROTEIN NYNRIN-LIKE"/>
    <property type="match status" value="1"/>
</dbReference>
<sequence length="410" mass="47257">MKPKAVLLDGESPQDSERLGLPQGSVSGVADSQSAPLPHAARVFAVLTRPKTKASTRPSPEVVEDAAPDEEEPRRPMNPLEYKAERWRRIRAHQEQDIYLSEIKSILKEYIGRFSPRRLRKISKVANLFALDARDVLYRLTRSTQGRPRDFVDETRLVIPDSLRSDMLHYAHEDFQGGHQGIARTPTTAQDVAEVYKECVFRRFGASSMVRHDQDPRFMSEAFPRFRKRLGSKQRATLAYRPQANGQQARSVKTVVRRIRAYIAEADLSDWDDHAERLMFALNTSFDATRLDTPFYLVHGLDAQGTLSAMLGPKRTKMHDDFRVKLEINDSGYRVNPWVHVSRFIPRALFQKRPTVEIEVAEGDDFDAALLPEDSWEPDYERNEYDVEKVLDLRWSKRARTSRCTREYLV</sequence>
<dbReference type="InterPro" id="IPR012337">
    <property type="entry name" value="RNaseH-like_sf"/>
</dbReference>
<dbReference type="InterPro" id="IPR050951">
    <property type="entry name" value="Retrovirus_Pol_polyprotein"/>
</dbReference>
<dbReference type="Gene3D" id="3.30.420.10">
    <property type="entry name" value="Ribonuclease H-like superfamily/Ribonuclease H"/>
    <property type="match status" value="1"/>
</dbReference>
<dbReference type="SUPFAM" id="SSF53098">
    <property type="entry name" value="Ribonuclease H-like"/>
    <property type="match status" value="1"/>
</dbReference>
<feature type="region of interest" description="Disordered" evidence="1">
    <location>
        <begin position="1"/>
        <end position="35"/>
    </location>
</feature>
<dbReference type="InterPro" id="IPR036397">
    <property type="entry name" value="RNaseH_sf"/>
</dbReference>
<gene>
    <name evidence="3" type="ORF">Pfra01_001868500</name>
</gene>
<proteinExistence type="predicted"/>
<evidence type="ECO:0000313" key="3">
    <source>
        <dbReference type="EMBL" id="GMF48396.1"/>
    </source>
</evidence>
<evidence type="ECO:0000256" key="1">
    <source>
        <dbReference type="SAM" id="MobiDB-lite"/>
    </source>
</evidence>
<evidence type="ECO:0000313" key="4">
    <source>
        <dbReference type="Proteomes" id="UP001165121"/>
    </source>
</evidence>
<organism evidence="3 4">
    <name type="scientific">Phytophthora fragariaefolia</name>
    <dbReference type="NCBI Taxonomy" id="1490495"/>
    <lineage>
        <taxon>Eukaryota</taxon>
        <taxon>Sar</taxon>
        <taxon>Stramenopiles</taxon>
        <taxon>Oomycota</taxon>
        <taxon>Peronosporomycetes</taxon>
        <taxon>Peronosporales</taxon>
        <taxon>Peronosporaceae</taxon>
        <taxon>Phytophthora</taxon>
    </lineage>
</organism>
<protein>
    <submittedName>
        <fullName evidence="3">Unnamed protein product</fullName>
    </submittedName>
</protein>
<keyword evidence="4" id="KW-1185">Reference proteome</keyword>